<keyword evidence="2" id="KW-1185">Reference proteome</keyword>
<organism evidence="1 2">
    <name type="scientific">Fusarium ambrosium</name>
    <dbReference type="NCBI Taxonomy" id="131363"/>
    <lineage>
        <taxon>Eukaryota</taxon>
        <taxon>Fungi</taxon>
        <taxon>Dikarya</taxon>
        <taxon>Ascomycota</taxon>
        <taxon>Pezizomycotina</taxon>
        <taxon>Sordariomycetes</taxon>
        <taxon>Hypocreomycetidae</taxon>
        <taxon>Hypocreales</taxon>
        <taxon>Nectriaceae</taxon>
        <taxon>Fusarium</taxon>
        <taxon>Fusarium solani species complex</taxon>
    </lineage>
</organism>
<dbReference type="AlphaFoldDB" id="A0A428U9R8"/>
<dbReference type="EMBL" id="NIZV01000082">
    <property type="protein sequence ID" value="RSM11061.1"/>
    <property type="molecule type" value="Genomic_DNA"/>
</dbReference>
<protein>
    <submittedName>
        <fullName evidence="1">Uncharacterized protein</fullName>
    </submittedName>
</protein>
<gene>
    <name evidence="1" type="ORF">CDV31_006960</name>
</gene>
<evidence type="ECO:0000313" key="1">
    <source>
        <dbReference type="EMBL" id="RSM11061.1"/>
    </source>
</evidence>
<name>A0A428U9R8_9HYPO</name>
<accession>A0A428U9R8</accession>
<dbReference type="Proteomes" id="UP000288429">
    <property type="component" value="Unassembled WGS sequence"/>
</dbReference>
<evidence type="ECO:0000313" key="2">
    <source>
        <dbReference type="Proteomes" id="UP000288429"/>
    </source>
</evidence>
<sequence length="125" mass="14367">MHHFVRPGPAGSRLSDPIDTDMRKLDIKDKWSTMRDCERTVEEETKAMTAKEEAAKAKAAEEQEAKERVAADLIVRKLAWESFQRICAQGPEAMEEHFPELYRVRLVKTPADVAMELMRDEFSSD</sequence>
<reference evidence="1 2" key="1">
    <citation type="submission" date="2017-06" db="EMBL/GenBank/DDBJ databases">
        <title>Cmopartive genomic analysis of Ambrosia Fusariam Clade fungi.</title>
        <authorList>
            <person name="Stajich J.E."/>
            <person name="Carrillo J."/>
            <person name="Kijimoto T."/>
            <person name="Eskalen A."/>
            <person name="O'Donnell K."/>
            <person name="Kasson M."/>
        </authorList>
    </citation>
    <scope>NUCLEOTIDE SEQUENCE [LARGE SCALE GENOMIC DNA]</scope>
    <source>
        <strain evidence="1 2">NRRL 20438</strain>
    </source>
</reference>
<comment type="caution">
    <text evidence="1">The sequence shown here is derived from an EMBL/GenBank/DDBJ whole genome shotgun (WGS) entry which is preliminary data.</text>
</comment>
<proteinExistence type="predicted"/>